<protein>
    <submittedName>
        <fullName evidence="2">Uncharacterized protein</fullName>
    </submittedName>
</protein>
<feature type="region of interest" description="Disordered" evidence="1">
    <location>
        <begin position="1"/>
        <end position="32"/>
    </location>
</feature>
<dbReference type="Proteomes" id="UP000006854">
    <property type="component" value="Chromosome"/>
</dbReference>
<dbReference type="STRING" id="953739.SVEN_6178"/>
<evidence type="ECO:0000313" key="3">
    <source>
        <dbReference type="Proteomes" id="UP000006854"/>
    </source>
</evidence>
<organism evidence="2 3">
    <name type="scientific">Streptomyces venezuelae (strain ATCC 10712 / CBS 650.69 / DSM 40230 / JCM 4526 / NBRC 13096 / PD 04745)</name>
    <dbReference type="NCBI Taxonomy" id="953739"/>
    <lineage>
        <taxon>Bacteria</taxon>
        <taxon>Bacillati</taxon>
        <taxon>Actinomycetota</taxon>
        <taxon>Actinomycetes</taxon>
        <taxon>Kitasatosporales</taxon>
        <taxon>Streptomycetaceae</taxon>
        <taxon>Streptomyces</taxon>
    </lineage>
</organism>
<evidence type="ECO:0000313" key="2">
    <source>
        <dbReference type="EMBL" id="CCA59464.1"/>
    </source>
</evidence>
<accession>F2RDH2</accession>
<reference evidence="2 3" key="1">
    <citation type="journal article" date="2011" name="BMC Genomics">
        <title>Genome-wide analysis of the role of GlnR in Streptomyces venezuelae provides new insights into global nitrogen regulation in actinomycetes.</title>
        <authorList>
            <person name="Pullan S.T."/>
            <person name="Bibb M.J."/>
            <person name="Merrick M."/>
        </authorList>
    </citation>
    <scope>NUCLEOTIDE SEQUENCE [LARGE SCALE GENOMIC DNA]</scope>
    <source>
        <strain evidence="2">ATCC 10712</strain>
    </source>
</reference>
<keyword evidence="3" id="KW-1185">Reference proteome</keyword>
<sequence>TRPAPAAAGRCWPSAPSGGRSSPHTHPLDRAETRALEDARLPAAGTNGADLPADLAPALSEDLLLACLPALCLPKPADLPNPRATARRTLHFITNRVHNNPRLATLAAD</sequence>
<dbReference type="HOGENOM" id="CLU_2189709_0_0_11"/>
<dbReference type="EMBL" id="FR845719">
    <property type="protein sequence ID" value="CCA59464.1"/>
    <property type="molecule type" value="Genomic_DNA"/>
</dbReference>
<dbReference type="AlphaFoldDB" id="F2RDH2"/>
<gene>
    <name evidence="2" type="ordered locus">SVEN_6178</name>
</gene>
<dbReference type="KEGG" id="sve:SVEN_6178"/>
<feature type="non-terminal residue" evidence="2">
    <location>
        <position position="1"/>
    </location>
</feature>
<evidence type="ECO:0000256" key="1">
    <source>
        <dbReference type="SAM" id="MobiDB-lite"/>
    </source>
</evidence>
<name>F2RDH2_STRVP</name>
<proteinExistence type="predicted"/>